<evidence type="ECO:0000256" key="9">
    <source>
        <dbReference type="ARBA" id="ARBA00022763"/>
    </source>
</evidence>
<dbReference type="CDD" id="cd03586">
    <property type="entry name" value="PolY_Pol_IV_kappa"/>
    <property type="match status" value="1"/>
</dbReference>
<dbReference type="PROSITE" id="PS50173">
    <property type="entry name" value="UMUC"/>
    <property type="match status" value="1"/>
</dbReference>
<keyword evidence="8 15" id="KW-0479">Metal-binding</keyword>
<evidence type="ECO:0000256" key="15">
    <source>
        <dbReference type="HAMAP-Rule" id="MF_01113"/>
    </source>
</evidence>
<dbReference type="InterPro" id="IPR043128">
    <property type="entry name" value="Rev_trsase/Diguanyl_cyclase"/>
</dbReference>
<dbReference type="SUPFAM" id="SSF56672">
    <property type="entry name" value="DNA/RNA polymerases"/>
    <property type="match status" value="1"/>
</dbReference>
<evidence type="ECO:0000256" key="1">
    <source>
        <dbReference type="ARBA" id="ARBA00004496"/>
    </source>
</evidence>
<dbReference type="InterPro" id="IPR036775">
    <property type="entry name" value="DNA_pol_Y-fam_lit_finger_sf"/>
</dbReference>
<evidence type="ECO:0000259" key="16">
    <source>
        <dbReference type="PROSITE" id="PS50173"/>
    </source>
</evidence>
<dbReference type="GO" id="GO:0000287">
    <property type="term" value="F:magnesium ion binding"/>
    <property type="evidence" value="ECO:0007669"/>
    <property type="project" value="UniProtKB-UniRule"/>
</dbReference>
<keyword evidence="13 15" id="KW-0234">DNA repair</keyword>
<dbReference type="Gene3D" id="3.30.70.270">
    <property type="match status" value="1"/>
</dbReference>
<feature type="binding site" evidence="15">
    <location>
        <position position="123"/>
    </location>
    <ligand>
        <name>Mg(2+)</name>
        <dbReference type="ChEBI" id="CHEBI:18420"/>
    </ligand>
</feature>
<proteinExistence type="inferred from homology"/>
<accession>A0A1G2R298</accession>
<name>A0A1G2R298_9BACT</name>
<keyword evidence="7 15" id="KW-0235">DNA replication</keyword>
<evidence type="ECO:0000313" key="18">
    <source>
        <dbReference type="Proteomes" id="UP000179258"/>
    </source>
</evidence>
<evidence type="ECO:0000256" key="10">
    <source>
        <dbReference type="ARBA" id="ARBA00022842"/>
    </source>
</evidence>
<protein>
    <recommendedName>
        <fullName evidence="15">DNA polymerase IV</fullName>
        <shortName evidence="15">Pol IV</shortName>
        <ecNumber evidence="15">2.7.7.7</ecNumber>
    </recommendedName>
</protein>
<dbReference type="PANTHER" id="PTHR11076:SF33">
    <property type="entry name" value="DNA POLYMERASE KAPPA"/>
    <property type="match status" value="1"/>
</dbReference>
<dbReference type="EMBL" id="MHTX01000048">
    <property type="protein sequence ID" value="OHA66960.1"/>
    <property type="molecule type" value="Genomic_DNA"/>
</dbReference>
<dbReference type="InterPro" id="IPR017961">
    <property type="entry name" value="DNA_pol_Y-fam_little_finger"/>
</dbReference>
<gene>
    <name evidence="15" type="primary">dinB</name>
    <name evidence="17" type="ORF">A3D59_01905</name>
</gene>
<dbReference type="InterPro" id="IPR043502">
    <property type="entry name" value="DNA/RNA_pol_sf"/>
</dbReference>
<evidence type="ECO:0000256" key="13">
    <source>
        <dbReference type="ARBA" id="ARBA00023204"/>
    </source>
</evidence>
<dbReference type="Proteomes" id="UP000179258">
    <property type="component" value="Unassembled WGS sequence"/>
</dbReference>
<organism evidence="17 18">
    <name type="scientific">Candidatus Wildermuthbacteria bacterium RIFCSPHIGHO2_02_FULL_47_17</name>
    <dbReference type="NCBI Taxonomy" id="1802452"/>
    <lineage>
        <taxon>Bacteria</taxon>
        <taxon>Candidatus Wildermuthiibacteriota</taxon>
    </lineage>
</organism>
<keyword evidence="9 15" id="KW-0227">DNA damage</keyword>
<dbReference type="Gene3D" id="1.10.150.20">
    <property type="entry name" value="5' to 3' exonuclease, C-terminal subdomain"/>
    <property type="match status" value="1"/>
</dbReference>
<dbReference type="Gene3D" id="3.30.1490.100">
    <property type="entry name" value="DNA polymerase, Y-family, little finger domain"/>
    <property type="match status" value="1"/>
</dbReference>
<feature type="binding site" evidence="15">
    <location>
        <position position="17"/>
    </location>
    <ligand>
        <name>Mg(2+)</name>
        <dbReference type="ChEBI" id="CHEBI:18420"/>
    </ligand>
</feature>
<evidence type="ECO:0000256" key="11">
    <source>
        <dbReference type="ARBA" id="ARBA00022932"/>
    </source>
</evidence>
<dbReference type="NCBIfam" id="NF002677">
    <property type="entry name" value="PRK02406.1"/>
    <property type="match status" value="1"/>
</dbReference>
<feature type="domain" description="UmuC" evidence="16">
    <location>
        <begin position="13"/>
        <end position="204"/>
    </location>
</feature>
<dbReference type="InterPro" id="IPR001126">
    <property type="entry name" value="UmuC"/>
</dbReference>
<evidence type="ECO:0000256" key="6">
    <source>
        <dbReference type="ARBA" id="ARBA00022695"/>
    </source>
</evidence>
<evidence type="ECO:0000256" key="5">
    <source>
        <dbReference type="ARBA" id="ARBA00022679"/>
    </source>
</evidence>
<dbReference type="Pfam" id="PF21999">
    <property type="entry name" value="IMS_HHH_1"/>
    <property type="match status" value="1"/>
</dbReference>
<dbReference type="Gene3D" id="3.40.1170.60">
    <property type="match status" value="1"/>
</dbReference>
<dbReference type="InterPro" id="IPR050116">
    <property type="entry name" value="DNA_polymerase-Y"/>
</dbReference>
<evidence type="ECO:0000256" key="8">
    <source>
        <dbReference type="ARBA" id="ARBA00022723"/>
    </source>
</evidence>
<dbReference type="GO" id="GO:0006281">
    <property type="term" value="P:DNA repair"/>
    <property type="evidence" value="ECO:0007669"/>
    <property type="project" value="UniProtKB-UniRule"/>
</dbReference>
<keyword evidence="6 15" id="KW-0548">Nucleotidyltransferase</keyword>
<comment type="similarity">
    <text evidence="2 15">Belongs to the DNA polymerase type-Y family.</text>
</comment>
<keyword evidence="5 15" id="KW-0808">Transferase</keyword>
<keyword evidence="4 15" id="KW-0963">Cytoplasm</keyword>
<feature type="site" description="Substrate discrimination" evidence="15">
    <location>
        <position position="22"/>
    </location>
</feature>
<dbReference type="AlphaFoldDB" id="A0A1G2R298"/>
<dbReference type="GO" id="GO:0003684">
    <property type="term" value="F:damaged DNA binding"/>
    <property type="evidence" value="ECO:0007669"/>
    <property type="project" value="InterPro"/>
</dbReference>
<dbReference type="EC" id="2.7.7.7" evidence="15"/>
<dbReference type="SUPFAM" id="SSF100879">
    <property type="entry name" value="Lesion bypass DNA polymerase (Y-family), little finger domain"/>
    <property type="match status" value="1"/>
</dbReference>
<evidence type="ECO:0000256" key="7">
    <source>
        <dbReference type="ARBA" id="ARBA00022705"/>
    </source>
</evidence>
<keyword evidence="11 15" id="KW-0239">DNA-directed DNA polymerase</keyword>
<dbReference type="GO" id="GO:0006261">
    <property type="term" value="P:DNA-templated DNA replication"/>
    <property type="evidence" value="ECO:0007669"/>
    <property type="project" value="UniProtKB-UniRule"/>
</dbReference>
<dbReference type="GO" id="GO:0003887">
    <property type="term" value="F:DNA-directed DNA polymerase activity"/>
    <property type="evidence" value="ECO:0007669"/>
    <property type="project" value="UniProtKB-UniRule"/>
</dbReference>
<comment type="function">
    <text evidence="15">Poorly processive, error-prone DNA polymerase involved in untargeted mutagenesis. Copies undamaged DNA at stalled replication forks, which arise in vivo from mismatched or misaligned primer ends. These misaligned primers can be extended by PolIV. Exhibits no 3'-5' exonuclease (proofreading) activity. May be involved in translesional synthesis, in conjunction with the beta clamp from PolIII.</text>
</comment>
<dbReference type="GO" id="GO:0005737">
    <property type="term" value="C:cytoplasm"/>
    <property type="evidence" value="ECO:0007669"/>
    <property type="project" value="UniProtKB-SubCell"/>
</dbReference>
<evidence type="ECO:0000313" key="17">
    <source>
        <dbReference type="EMBL" id="OHA66960.1"/>
    </source>
</evidence>
<reference evidence="17 18" key="1">
    <citation type="journal article" date="2016" name="Nat. Commun.">
        <title>Thousands of microbial genomes shed light on interconnected biogeochemical processes in an aquifer system.</title>
        <authorList>
            <person name="Anantharaman K."/>
            <person name="Brown C.T."/>
            <person name="Hug L.A."/>
            <person name="Sharon I."/>
            <person name="Castelle C.J."/>
            <person name="Probst A.J."/>
            <person name="Thomas B.C."/>
            <person name="Singh A."/>
            <person name="Wilkins M.J."/>
            <person name="Karaoz U."/>
            <person name="Brodie E.L."/>
            <person name="Williams K.H."/>
            <person name="Hubbard S.S."/>
            <person name="Banfield J.F."/>
        </authorList>
    </citation>
    <scope>NUCLEOTIDE SEQUENCE [LARGE SCALE GENOMIC DNA]</scope>
</reference>
<comment type="cofactor">
    <cofactor evidence="15">
        <name>Mg(2+)</name>
        <dbReference type="ChEBI" id="CHEBI:18420"/>
    </cofactor>
    <text evidence="15">Binds 2 magnesium ions per subunit.</text>
</comment>
<evidence type="ECO:0000256" key="3">
    <source>
        <dbReference type="ARBA" id="ARBA00022457"/>
    </source>
</evidence>
<keyword evidence="12 15" id="KW-0238">DNA-binding</keyword>
<evidence type="ECO:0000256" key="2">
    <source>
        <dbReference type="ARBA" id="ARBA00010945"/>
    </source>
</evidence>
<comment type="subunit">
    <text evidence="15">Monomer.</text>
</comment>
<dbReference type="Pfam" id="PF11799">
    <property type="entry name" value="IMS_C"/>
    <property type="match status" value="1"/>
</dbReference>
<dbReference type="Pfam" id="PF00817">
    <property type="entry name" value="IMS"/>
    <property type="match status" value="1"/>
</dbReference>
<comment type="caution">
    <text evidence="17">The sequence shown here is derived from an EMBL/GenBank/DDBJ whole genome shotgun (WGS) entry which is preliminary data.</text>
</comment>
<evidence type="ECO:0000256" key="12">
    <source>
        <dbReference type="ARBA" id="ARBA00023125"/>
    </source>
</evidence>
<comment type="subcellular location">
    <subcellularLocation>
        <location evidence="1 15">Cytoplasm</location>
    </subcellularLocation>
</comment>
<dbReference type="GO" id="GO:0042276">
    <property type="term" value="P:error-prone translesion synthesis"/>
    <property type="evidence" value="ECO:0007669"/>
    <property type="project" value="TreeGrafter"/>
</dbReference>
<dbReference type="HAMAP" id="MF_01113">
    <property type="entry name" value="DNApol_IV"/>
    <property type="match status" value="1"/>
</dbReference>
<evidence type="ECO:0000256" key="4">
    <source>
        <dbReference type="ARBA" id="ARBA00022490"/>
    </source>
</evidence>
<dbReference type="FunFam" id="3.30.1490.100:FF:000004">
    <property type="entry name" value="DNA polymerase IV"/>
    <property type="match status" value="1"/>
</dbReference>
<sequence length="366" mass="41744">MKKKDIKIKKRIIAHLDMDAFFAAIEERDNPQFAGLAIVVGADPDDGRGRGVVSTANYKAREYGIRSAIPISIAWRFSRAALKLGKPATVFLPVDYEKYERVSENIIKIARRSAPLVEQASVDEAYLDLSFCKTYKRAENLCRQIKKEIRGREKLTCSVGIGPNKLVAKIASDMKKPDGLTVVRPEEVLNFLGILSVRKIPGIGPKTEALLRKQNVSTVSDLRKITRRALRWQLGKWGEDIYMKARGIDASPVTEEYEAKSIGEQETFSRDTQDPGFMVERLRILCKNIISRLGKEGWQSFRTAVITVRFSDFETKTRSQTMLYESCDENSLFLQALRLLLPFFDRRENPRQKKIRLVGIRIEKLK</sequence>
<comment type="catalytic activity">
    <reaction evidence="14 15">
        <text>DNA(n) + a 2'-deoxyribonucleoside 5'-triphosphate = DNA(n+1) + diphosphate</text>
        <dbReference type="Rhea" id="RHEA:22508"/>
        <dbReference type="Rhea" id="RHEA-COMP:17339"/>
        <dbReference type="Rhea" id="RHEA-COMP:17340"/>
        <dbReference type="ChEBI" id="CHEBI:33019"/>
        <dbReference type="ChEBI" id="CHEBI:61560"/>
        <dbReference type="ChEBI" id="CHEBI:173112"/>
        <dbReference type="EC" id="2.7.7.7"/>
    </reaction>
</comment>
<keyword evidence="3 15" id="KW-0515">Mutator protein</keyword>
<feature type="active site" evidence="15">
    <location>
        <position position="124"/>
    </location>
</feature>
<dbReference type="InterPro" id="IPR022880">
    <property type="entry name" value="DNApol_IV"/>
</dbReference>
<keyword evidence="10 15" id="KW-0460">Magnesium</keyword>
<dbReference type="InterPro" id="IPR053848">
    <property type="entry name" value="IMS_HHH_1"/>
</dbReference>
<evidence type="ECO:0000256" key="14">
    <source>
        <dbReference type="ARBA" id="ARBA00049244"/>
    </source>
</evidence>
<dbReference type="PANTHER" id="PTHR11076">
    <property type="entry name" value="DNA REPAIR POLYMERASE UMUC / TRANSFERASE FAMILY MEMBER"/>
    <property type="match status" value="1"/>
</dbReference>